<dbReference type="AlphaFoldDB" id="A0A444M9F4"/>
<keyword evidence="3" id="KW-1185">Reference proteome</keyword>
<comment type="caution">
    <text evidence="2">The sequence shown here is derived from an EMBL/GenBank/DDBJ whole genome shotgun (WGS) entry which is preliminary data.</text>
</comment>
<evidence type="ECO:0000256" key="1">
    <source>
        <dbReference type="SAM" id="MobiDB-lite"/>
    </source>
</evidence>
<protein>
    <submittedName>
        <fullName evidence="2">Uncharacterized protein</fullName>
    </submittedName>
</protein>
<organism evidence="2 3">
    <name type="scientific">Falsigemmobacter intermedius</name>
    <dbReference type="NCBI Taxonomy" id="1553448"/>
    <lineage>
        <taxon>Bacteria</taxon>
        <taxon>Pseudomonadati</taxon>
        <taxon>Pseudomonadota</taxon>
        <taxon>Alphaproteobacteria</taxon>
        <taxon>Rhodobacterales</taxon>
        <taxon>Paracoccaceae</taxon>
        <taxon>Falsigemmobacter</taxon>
    </lineage>
</organism>
<dbReference type="Proteomes" id="UP000287168">
    <property type="component" value="Unassembled WGS sequence"/>
</dbReference>
<feature type="compositionally biased region" description="Low complexity" evidence="1">
    <location>
        <begin position="21"/>
        <end position="31"/>
    </location>
</feature>
<sequence length="71" mass="6906">MEAEPTPQHFEISRCSASTSPEESGGPEAARPAPPLPLPEGREAVRSGFAAAAAAFAAASAAALATASAAA</sequence>
<reference evidence="2 3" key="1">
    <citation type="journal article" date="2015" name="Int. J. Syst. Evol. Microbiol.">
        <title>Gemmobacter intermedius sp. nov., isolated from a white stork (Ciconia ciconia).</title>
        <authorList>
            <person name="Kampfer P."/>
            <person name="Jerzak L."/>
            <person name="Wilharm G."/>
            <person name="Golke J."/>
            <person name="Busse H.J."/>
            <person name="Glaeser S.P."/>
        </authorList>
    </citation>
    <scope>NUCLEOTIDE SEQUENCE [LARGE SCALE GENOMIC DNA]</scope>
    <source>
        <strain evidence="2 3">119/4</strain>
    </source>
</reference>
<feature type="region of interest" description="Disordered" evidence="1">
    <location>
        <begin position="1"/>
        <end position="42"/>
    </location>
</feature>
<proteinExistence type="predicted"/>
<evidence type="ECO:0000313" key="2">
    <source>
        <dbReference type="EMBL" id="RWY39531.1"/>
    </source>
</evidence>
<accession>A0A444M9F4</accession>
<evidence type="ECO:0000313" key="3">
    <source>
        <dbReference type="Proteomes" id="UP000287168"/>
    </source>
</evidence>
<gene>
    <name evidence="2" type="ORF">EP867_13905</name>
</gene>
<dbReference type="EMBL" id="SBLC01000022">
    <property type="protein sequence ID" value="RWY39531.1"/>
    <property type="molecule type" value="Genomic_DNA"/>
</dbReference>
<name>A0A444M9F4_9RHOB</name>